<comment type="caution">
    <text evidence="1">The sequence shown here is derived from an EMBL/GenBank/DDBJ whole genome shotgun (WGS) entry which is preliminary data.</text>
</comment>
<sequence length="69" mass="8095">MTFFDETVRHGGYQKMLEDEFIPFLRDNNLLEQSFFMQDDAKPHTCNASQTWPIKYLTDPFIVGTDTTT</sequence>
<keyword evidence="2" id="KW-1185">Reference proteome</keyword>
<protein>
    <recommendedName>
        <fullName evidence="3">Transposase</fullName>
    </recommendedName>
</protein>
<name>A0A9Q0S4D5_9DIPT</name>
<gene>
    <name evidence="1" type="ORF">Bhyg_08001</name>
</gene>
<organism evidence="1 2">
    <name type="scientific">Pseudolycoriella hygida</name>
    <dbReference type="NCBI Taxonomy" id="35572"/>
    <lineage>
        <taxon>Eukaryota</taxon>
        <taxon>Metazoa</taxon>
        <taxon>Ecdysozoa</taxon>
        <taxon>Arthropoda</taxon>
        <taxon>Hexapoda</taxon>
        <taxon>Insecta</taxon>
        <taxon>Pterygota</taxon>
        <taxon>Neoptera</taxon>
        <taxon>Endopterygota</taxon>
        <taxon>Diptera</taxon>
        <taxon>Nematocera</taxon>
        <taxon>Sciaroidea</taxon>
        <taxon>Sciaridae</taxon>
        <taxon>Pseudolycoriella</taxon>
    </lineage>
</organism>
<dbReference type="EMBL" id="WJQU01000002">
    <property type="protein sequence ID" value="KAJ6643045.1"/>
    <property type="molecule type" value="Genomic_DNA"/>
</dbReference>
<dbReference type="Gene3D" id="3.30.420.10">
    <property type="entry name" value="Ribonuclease H-like superfamily/Ribonuclease H"/>
    <property type="match status" value="1"/>
</dbReference>
<accession>A0A9Q0S4D5</accession>
<evidence type="ECO:0000313" key="1">
    <source>
        <dbReference type="EMBL" id="KAJ6643045.1"/>
    </source>
</evidence>
<reference evidence="1" key="1">
    <citation type="submission" date="2022-07" db="EMBL/GenBank/DDBJ databases">
        <authorList>
            <person name="Trinca V."/>
            <person name="Uliana J.V.C."/>
            <person name="Torres T.T."/>
            <person name="Ward R.J."/>
            <person name="Monesi N."/>
        </authorList>
    </citation>
    <scope>NUCLEOTIDE SEQUENCE</scope>
    <source>
        <strain evidence="1">HSMRA1968</strain>
        <tissue evidence="1">Whole embryos</tissue>
    </source>
</reference>
<dbReference type="AlphaFoldDB" id="A0A9Q0S4D5"/>
<evidence type="ECO:0008006" key="3">
    <source>
        <dbReference type="Google" id="ProtNLM"/>
    </source>
</evidence>
<dbReference type="GO" id="GO:0003676">
    <property type="term" value="F:nucleic acid binding"/>
    <property type="evidence" value="ECO:0007669"/>
    <property type="project" value="InterPro"/>
</dbReference>
<evidence type="ECO:0000313" key="2">
    <source>
        <dbReference type="Proteomes" id="UP001151699"/>
    </source>
</evidence>
<feature type="non-terminal residue" evidence="1">
    <location>
        <position position="1"/>
    </location>
</feature>
<dbReference type="InterPro" id="IPR036397">
    <property type="entry name" value="RNaseH_sf"/>
</dbReference>
<dbReference type="Proteomes" id="UP001151699">
    <property type="component" value="Chromosome B"/>
</dbReference>
<proteinExistence type="predicted"/>